<gene>
    <name evidence="2" type="ORF">TraAM80_06518</name>
</gene>
<dbReference type="OrthoDB" id="252277at2759"/>
<proteinExistence type="predicted"/>
<keyword evidence="1" id="KW-0472">Membrane</keyword>
<dbReference type="AlphaFoldDB" id="A0A422N9T7"/>
<keyword evidence="3" id="KW-1185">Reference proteome</keyword>
<evidence type="ECO:0000313" key="3">
    <source>
        <dbReference type="Proteomes" id="UP000283634"/>
    </source>
</evidence>
<keyword evidence="1" id="KW-1133">Transmembrane helix</keyword>
<dbReference type="Proteomes" id="UP000283634">
    <property type="component" value="Unassembled WGS sequence"/>
</dbReference>
<dbReference type="GeneID" id="40330451"/>
<accession>A0A422N9T7</accession>
<sequence length="104" mass="11439">MRMCHRLLRCGVAGPFSVSRITQRRLLHAEPGRKSMQDHLAAIVLECDRDAARPFNGSICAAALTAVGVGLGAFTFVWNVGKPVVDAYAKTQVTDSWDQEHEEE</sequence>
<evidence type="ECO:0000313" key="2">
    <source>
        <dbReference type="EMBL" id="RNF02225.1"/>
    </source>
</evidence>
<dbReference type="EMBL" id="MKGL01000240">
    <property type="protein sequence ID" value="RNF02225.1"/>
    <property type="molecule type" value="Genomic_DNA"/>
</dbReference>
<name>A0A422N9T7_TRYRA</name>
<comment type="caution">
    <text evidence="2">The sequence shown here is derived from an EMBL/GenBank/DDBJ whole genome shotgun (WGS) entry which is preliminary data.</text>
</comment>
<keyword evidence="1" id="KW-0812">Transmembrane</keyword>
<evidence type="ECO:0000256" key="1">
    <source>
        <dbReference type="SAM" id="Phobius"/>
    </source>
</evidence>
<organism evidence="2 3">
    <name type="scientific">Trypanosoma rangeli</name>
    <dbReference type="NCBI Taxonomy" id="5698"/>
    <lineage>
        <taxon>Eukaryota</taxon>
        <taxon>Discoba</taxon>
        <taxon>Euglenozoa</taxon>
        <taxon>Kinetoplastea</taxon>
        <taxon>Metakinetoplastina</taxon>
        <taxon>Trypanosomatida</taxon>
        <taxon>Trypanosomatidae</taxon>
        <taxon>Trypanosoma</taxon>
        <taxon>Herpetosoma</taxon>
    </lineage>
</organism>
<reference evidence="2 3" key="1">
    <citation type="journal article" date="2018" name="BMC Genomics">
        <title>Genomic comparison of Trypanosoma conorhini and Trypanosoma rangeli to Trypanosoma cruzi strains of high and low virulence.</title>
        <authorList>
            <person name="Bradwell K.R."/>
            <person name="Koparde V.N."/>
            <person name="Matveyev A.V."/>
            <person name="Serrano M.G."/>
            <person name="Alves J.M."/>
            <person name="Parikh H."/>
            <person name="Huang B."/>
            <person name="Lee V."/>
            <person name="Espinosa-Alvarez O."/>
            <person name="Ortiz P.A."/>
            <person name="Costa-Martins A.G."/>
            <person name="Teixeira M.M."/>
            <person name="Buck G.A."/>
        </authorList>
    </citation>
    <scope>NUCLEOTIDE SEQUENCE [LARGE SCALE GENOMIC DNA]</scope>
    <source>
        <strain evidence="2 3">AM80</strain>
    </source>
</reference>
<protein>
    <submittedName>
        <fullName evidence="2">Uncharacterized protein</fullName>
    </submittedName>
</protein>
<dbReference type="RefSeq" id="XP_029236788.1">
    <property type="nucleotide sequence ID" value="XM_029383360.1"/>
</dbReference>
<feature type="transmembrane region" description="Helical" evidence="1">
    <location>
        <begin position="59"/>
        <end position="78"/>
    </location>
</feature>